<accession>A0ABQ5YG36</accession>
<feature type="binding site" evidence="16">
    <location>
        <begin position="18"/>
        <end position="25"/>
    </location>
    <ligand>
        <name>ATP</name>
        <dbReference type="ChEBI" id="CHEBI:30616"/>
    </ligand>
</feature>
<dbReference type="RefSeq" id="WP_284195730.1">
    <property type="nucleotide sequence ID" value="NZ_BSOG01000001.1"/>
</dbReference>
<dbReference type="CDD" id="cd22352">
    <property type="entry name" value="RecB_C-like"/>
    <property type="match status" value="1"/>
</dbReference>
<evidence type="ECO:0000256" key="8">
    <source>
        <dbReference type="ARBA" id="ARBA00022840"/>
    </source>
</evidence>
<evidence type="ECO:0000256" key="9">
    <source>
        <dbReference type="ARBA" id="ARBA00022842"/>
    </source>
</evidence>
<feature type="domain" description="UvrD-like helicase C-terminal" evidence="18">
    <location>
        <begin position="471"/>
        <end position="740"/>
    </location>
</feature>
<comment type="function">
    <text evidence="15">A helicase/nuclease that prepares dsDNA breaks (DSB) for recombinational DNA repair. Binds to DSBs and unwinds DNA via a highly rapid and processive ATP-dependent bidirectional helicase activity. Unwinds dsDNA until it encounters a Chi (crossover hotspot instigator) sequence from the 3' direction. Cuts ssDNA a few nucleotides 3' to the Chi site. The properties and activities of the enzyme are changed at Chi. The Chi-altered holoenzyme produces a long 3'-ssDNA overhang and facilitates RecA-binding to the ssDNA for homologous DNA recombination and repair. Holoenzyme degrades any linearized DNA that is unable to undergo homologous recombination. In the holoenzyme this subunit contributes ATPase, 3'-5' helicase, exonuclease activity and loads RecA onto ssDNA.</text>
</comment>
<feature type="domain" description="UvrD-like helicase ATP-binding" evidence="17">
    <location>
        <begin position="1"/>
        <end position="455"/>
    </location>
</feature>
<comment type="domain">
    <text evidence="15">The C-terminal domain has nuclease activity and interacts with RecD. It interacts with RecA, facilitating its loading onto ssDNA.</text>
</comment>
<keyword evidence="8 15" id="KW-0067">ATP-binding</keyword>
<dbReference type="PROSITE" id="PS51198">
    <property type="entry name" value="UVRD_HELICASE_ATP_BIND"/>
    <property type="match status" value="1"/>
</dbReference>
<dbReference type="InterPro" id="IPR014017">
    <property type="entry name" value="DNA_helicase_UvrD-like_C"/>
</dbReference>
<dbReference type="InterPro" id="IPR038726">
    <property type="entry name" value="PDDEXK_AddAB-type"/>
</dbReference>
<dbReference type="NCBIfam" id="TIGR00609">
    <property type="entry name" value="recB"/>
    <property type="match status" value="1"/>
</dbReference>
<evidence type="ECO:0000259" key="18">
    <source>
        <dbReference type="PROSITE" id="PS51217"/>
    </source>
</evidence>
<keyword evidence="9 15" id="KW-0460">Magnesium</keyword>
<keyword evidence="10 15" id="KW-0238">DNA-binding</keyword>
<protein>
    <recommendedName>
        <fullName evidence="15">RecBCD enzyme subunit RecB</fullName>
        <ecNumber evidence="15">3.1.11.5</ecNumber>
        <ecNumber evidence="15">5.6.2.4</ecNumber>
    </recommendedName>
    <alternativeName>
        <fullName evidence="15">DNA 3'-5' helicase subunit RecB</fullName>
    </alternativeName>
    <alternativeName>
        <fullName evidence="15">Exonuclease V subunit RecB</fullName>
        <shortName evidence="15">ExoV subunit RecB</shortName>
    </alternativeName>
    <alternativeName>
        <fullName evidence="15">Helicase/nuclease RecBCD subunit RecB</fullName>
    </alternativeName>
</protein>
<dbReference type="Gene3D" id="3.90.320.10">
    <property type="match status" value="1"/>
</dbReference>
<evidence type="ECO:0000313" key="20">
    <source>
        <dbReference type="Proteomes" id="UP001156706"/>
    </source>
</evidence>
<keyword evidence="11 15" id="KW-0234">DNA repair</keyword>
<dbReference type="InterPro" id="IPR004586">
    <property type="entry name" value="RecB"/>
</dbReference>
<dbReference type="InterPro" id="IPR011335">
    <property type="entry name" value="Restrct_endonuc-II-like"/>
</dbReference>
<dbReference type="InterPro" id="IPR027417">
    <property type="entry name" value="P-loop_NTPase"/>
</dbReference>
<dbReference type="InterPro" id="IPR014016">
    <property type="entry name" value="UvrD-like_ATP-bd"/>
</dbReference>
<evidence type="ECO:0000256" key="5">
    <source>
        <dbReference type="ARBA" id="ARBA00022801"/>
    </source>
</evidence>
<name>A0ABQ5YG36_9NEIS</name>
<keyword evidence="20" id="KW-1185">Reference proteome</keyword>
<evidence type="ECO:0000256" key="7">
    <source>
        <dbReference type="ARBA" id="ARBA00022839"/>
    </source>
</evidence>
<evidence type="ECO:0000256" key="3">
    <source>
        <dbReference type="ARBA" id="ARBA00022741"/>
    </source>
</evidence>
<feature type="region of interest" description="Nuclease activity, interacts with RecD and RecA" evidence="15">
    <location>
        <begin position="893"/>
        <end position="1167"/>
    </location>
</feature>
<sequence>MSFDALATPLDGLNLIEASAGTGKTWTIAALYARLVLERQLLPEQILVVTYTKAATAELRGRIRARLAELALAFETGDSPDPFCAALLAQTEPAERYPASLRLRAAVSGFDVAAVFTIHGFCQRALGEHALLAGLELEREFVADETTLLQEAADAAWKNETAGASSSWLNWLIANGQSPDVWLAGLRGYLGHTDLRVAVPELAGLAELEQRFVAAHTALSQRWAQEGAAAEAWLLARSDAGQFKGTHRRDWLLGSLALWRQWLDNPALPAITEDEKSPGQAESRVRRLFARELQAALKAPAELPAVFELFEPWATAALPLAQAYDARLRCTLGRLVAELVERVHARKAALGIMSFHDLLVELDAALAQDHEALLGRALRQRYHAALIDEFQDTDPLQFRIFDRLFGSGDAPAFLVGDPKQAIYAFRGAELHAYLAARQRVAPDRRYSLGTNRRSTPALVAALSQLFGRSEAPFLLPELGYPEVDALDDKPTLLLDGQVHAALAWDWLGDDSLGKADARNQAVALTADRIATLLTPGRASLGGQALGGGDIAVLASKHDELQAMQAALEARGIASVRISRQRVFETEEAQDLLQVLNALVNPSDRQVRSAMVTMSTGLDAEGLYARLHNEARWEATLADFRRWQQLLHSRGAMAALTAWLIESGAAERIAGWHDGERRLTNLLHLFELVELARRERPGLAPLLAWYRSNLAEASGEDDEQLMRLESDASRVRLVTIHAAKGLEYPVVFCPFLWDGQLFKQHERWALCYEDDSNVLDLGSPQFDQRRQRAREERLAEKLRLLYVALTRPRSACIIAWGQVKEQASSALAWLLAGGQEQTRDATALHAEIDTLIASSRPGAMAWLPQAQPANRHADTSLPATPPQVARLQRLLQWQWRMSSFSGLTAGLHDEAPDHDAAVAPPEPAMADELGPYDSFPAGPRAGVCLHALFELWDYGRHDRPALEALAQRQLQAHGFDPQWAGMAADLVEATLHAPLTPAATCLAQVPASQRLVEMEFTYTLQPFAWPQLIAILADPAHGLPPCFAEAAQRLHAEVGQGYLKGFIDLVCQLDGRHYVLDWKSNRLMGYDSARLQAAMADEHYYLQALIYCLALHRYLGWRQPGYDYERDFGGALYLFLRGITPAGRGVWHYRPPLALITALEALFCGVPA</sequence>
<dbReference type="InterPro" id="IPR000212">
    <property type="entry name" value="DNA_helicase_UvrD/REP"/>
</dbReference>
<evidence type="ECO:0000256" key="13">
    <source>
        <dbReference type="ARBA" id="ARBA00034617"/>
    </source>
</evidence>
<proteinExistence type="inferred from homology"/>
<evidence type="ECO:0000256" key="6">
    <source>
        <dbReference type="ARBA" id="ARBA00022806"/>
    </source>
</evidence>
<dbReference type="EC" id="3.1.11.5" evidence="15"/>
<feature type="binding site" evidence="15">
    <location>
        <position position="945"/>
    </location>
    <ligand>
        <name>Mg(2+)</name>
        <dbReference type="ChEBI" id="CHEBI:18420"/>
    </ligand>
</feature>
<comment type="subunit">
    <text evidence="15">Heterotrimer of RecB, RecC and RecD. All subunits contribute to DNA-binding. Interacts with RecA.</text>
</comment>
<comment type="catalytic activity">
    <reaction evidence="14 15">
        <text>ATP + H2O = ADP + phosphate + H(+)</text>
        <dbReference type="Rhea" id="RHEA:13065"/>
        <dbReference type="ChEBI" id="CHEBI:15377"/>
        <dbReference type="ChEBI" id="CHEBI:15378"/>
        <dbReference type="ChEBI" id="CHEBI:30616"/>
        <dbReference type="ChEBI" id="CHEBI:43474"/>
        <dbReference type="ChEBI" id="CHEBI:456216"/>
        <dbReference type="EC" id="5.6.2.4"/>
    </reaction>
</comment>
<comment type="catalytic activity">
    <reaction evidence="13 15">
        <text>Couples ATP hydrolysis with the unwinding of duplex DNA by translocating in the 3'-5' direction.</text>
        <dbReference type="EC" id="5.6.2.4"/>
    </reaction>
</comment>
<evidence type="ECO:0000256" key="1">
    <source>
        <dbReference type="ARBA" id="ARBA00022722"/>
    </source>
</evidence>
<comment type="domain">
    <text evidence="15">The N-terminal DNA-binding domain is a ssDNA-dependent ATPase and has ATP-dependent 3'-5' helicase function. This domain interacts with RecC.</text>
</comment>
<evidence type="ECO:0000313" key="19">
    <source>
        <dbReference type="EMBL" id="GLR12612.1"/>
    </source>
</evidence>
<keyword evidence="5 15" id="KW-0378">Hydrolase</keyword>
<comment type="catalytic activity">
    <reaction evidence="15">
        <text>Exonucleolytic cleavage (in the presence of ATP) in either 5'- to 3'- or 3'- to 5'-direction to yield 5'-phosphooligonucleotides.</text>
        <dbReference type="EC" id="3.1.11.5"/>
    </reaction>
</comment>
<evidence type="ECO:0000256" key="16">
    <source>
        <dbReference type="PROSITE-ProRule" id="PRU00560"/>
    </source>
</evidence>
<comment type="cofactor">
    <cofactor evidence="15">
        <name>Mg(2+)</name>
        <dbReference type="ChEBI" id="CHEBI:18420"/>
    </cofactor>
    <text evidence="15">Binds 1 Mg(2+) ion per subunit.</text>
</comment>
<dbReference type="InterPro" id="IPR011604">
    <property type="entry name" value="PDDEXK-like_dom_sf"/>
</dbReference>
<keyword evidence="6 15" id="KW-0347">Helicase</keyword>
<dbReference type="SUPFAM" id="SSF52980">
    <property type="entry name" value="Restriction endonuclease-like"/>
    <property type="match status" value="1"/>
</dbReference>
<dbReference type="PROSITE" id="PS51217">
    <property type="entry name" value="UVRD_HELICASE_CTER"/>
    <property type="match status" value="1"/>
</dbReference>
<comment type="miscellaneous">
    <text evidence="15">In the RecBCD complex, RecB has a slow 3'-5' helicase, an exonuclease activity and loads RecA onto ssDNA, RecD has a fast 5'-3' helicase activity, while RecC stimulates the ATPase and processivity of the RecB helicase and contributes to recognition of the Chi site.</text>
</comment>
<dbReference type="EMBL" id="BSOG01000001">
    <property type="protein sequence ID" value="GLR12612.1"/>
    <property type="molecule type" value="Genomic_DNA"/>
</dbReference>
<dbReference type="PANTHER" id="PTHR11070:SF23">
    <property type="entry name" value="RECBCD ENZYME SUBUNIT RECB"/>
    <property type="match status" value="1"/>
</dbReference>
<dbReference type="Proteomes" id="UP001156706">
    <property type="component" value="Unassembled WGS sequence"/>
</dbReference>
<keyword evidence="1 15" id="KW-0540">Nuclease</keyword>
<evidence type="ECO:0000256" key="10">
    <source>
        <dbReference type="ARBA" id="ARBA00023125"/>
    </source>
</evidence>
<dbReference type="EC" id="5.6.2.4" evidence="15"/>
<dbReference type="Pfam" id="PF00580">
    <property type="entry name" value="UvrD-helicase"/>
    <property type="match status" value="1"/>
</dbReference>
<evidence type="ECO:0000256" key="15">
    <source>
        <dbReference type="HAMAP-Rule" id="MF_01485"/>
    </source>
</evidence>
<dbReference type="Gene3D" id="3.40.50.300">
    <property type="entry name" value="P-loop containing nucleotide triphosphate hydrolases"/>
    <property type="match status" value="2"/>
</dbReference>
<keyword evidence="12 15" id="KW-0413">Isomerase</keyword>
<evidence type="ECO:0000256" key="4">
    <source>
        <dbReference type="ARBA" id="ARBA00022763"/>
    </source>
</evidence>
<evidence type="ECO:0000256" key="11">
    <source>
        <dbReference type="ARBA" id="ARBA00023204"/>
    </source>
</evidence>
<feature type="binding site" evidence="15">
    <location>
        <position position="1076"/>
    </location>
    <ligand>
        <name>Mg(2+)</name>
        <dbReference type="ChEBI" id="CHEBI:18420"/>
    </ligand>
</feature>
<dbReference type="Pfam" id="PF12705">
    <property type="entry name" value="PDDEXK_1"/>
    <property type="match status" value="1"/>
</dbReference>
<keyword evidence="3 15" id="KW-0547">Nucleotide-binding</keyword>
<feature type="binding site" evidence="15">
    <location>
        <position position="1063"/>
    </location>
    <ligand>
        <name>Mg(2+)</name>
        <dbReference type="ChEBI" id="CHEBI:18420"/>
    </ligand>
</feature>
<gene>
    <name evidence="15 19" type="primary">recB</name>
    <name evidence="19" type="ORF">GCM10007907_14020</name>
</gene>
<dbReference type="Gene3D" id="1.10.486.10">
    <property type="entry name" value="PCRA, domain 4"/>
    <property type="match status" value="1"/>
</dbReference>
<evidence type="ECO:0000256" key="12">
    <source>
        <dbReference type="ARBA" id="ARBA00023235"/>
    </source>
</evidence>
<evidence type="ECO:0000256" key="2">
    <source>
        <dbReference type="ARBA" id="ARBA00022723"/>
    </source>
</evidence>
<dbReference type="PANTHER" id="PTHR11070">
    <property type="entry name" value="UVRD / RECB / PCRA DNA HELICASE FAMILY MEMBER"/>
    <property type="match status" value="1"/>
</dbReference>
<dbReference type="Gene3D" id="1.10.3170.10">
    <property type="entry name" value="Recbcd, chain B, domain 2"/>
    <property type="match status" value="1"/>
</dbReference>
<comment type="similarity">
    <text evidence="15">Belongs to the helicase family. UvrD subfamily.</text>
</comment>
<reference evidence="20" key="1">
    <citation type="journal article" date="2019" name="Int. J. Syst. Evol. Microbiol.">
        <title>The Global Catalogue of Microorganisms (GCM) 10K type strain sequencing project: providing services to taxonomists for standard genome sequencing and annotation.</title>
        <authorList>
            <consortium name="The Broad Institute Genomics Platform"/>
            <consortium name="The Broad Institute Genome Sequencing Center for Infectious Disease"/>
            <person name="Wu L."/>
            <person name="Ma J."/>
        </authorList>
    </citation>
    <scope>NUCLEOTIDE SEQUENCE [LARGE SCALE GENOMIC DNA]</scope>
    <source>
        <strain evidence="20">NBRC 110044</strain>
    </source>
</reference>
<dbReference type="HAMAP" id="MF_01485">
    <property type="entry name" value="RecB"/>
    <property type="match status" value="1"/>
</dbReference>
<feature type="region of interest" description="DNA-binding and helicase activity, interacts with RecC" evidence="15">
    <location>
        <begin position="1"/>
        <end position="844"/>
    </location>
</feature>
<dbReference type="SUPFAM" id="SSF52540">
    <property type="entry name" value="P-loop containing nucleoside triphosphate hydrolases"/>
    <property type="match status" value="1"/>
</dbReference>
<evidence type="ECO:0000256" key="14">
    <source>
        <dbReference type="ARBA" id="ARBA00048988"/>
    </source>
</evidence>
<organism evidence="19 20">
    <name type="scientific">Chitinimonas prasina</name>
    <dbReference type="NCBI Taxonomy" id="1434937"/>
    <lineage>
        <taxon>Bacteria</taxon>
        <taxon>Pseudomonadati</taxon>
        <taxon>Pseudomonadota</taxon>
        <taxon>Betaproteobacteria</taxon>
        <taxon>Neisseriales</taxon>
        <taxon>Chitinibacteraceae</taxon>
        <taxon>Chitinimonas</taxon>
    </lineage>
</organism>
<feature type="active site" description="For nuclease activity" evidence="15">
    <location>
        <position position="1076"/>
    </location>
</feature>
<keyword evidence="4 15" id="KW-0227">DNA damage</keyword>
<dbReference type="Pfam" id="PF13361">
    <property type="entry name" value="UvrD_C"/>
    <property type="match status" value="1"/>
</dbReference>
<comment type="caution">
    <text evidence="19">The sequence shown here is derived from an EMBL/GenBank/DDBJ whole genome shotgun (WGS) entry which is preliminary data.</text>
</comment>
<keyword evidence="2 15" id="KW-0479">Metal-binding</keyword>
<keyword evidence="7 15" id="KW-0269">Exonuclease</keyword>
<evidence type="ECO:0000259" key="17">
    <source>
        <dbReference type="PROSITE" id="PS51198"/>
    </source>
</evidence>